<comment type="caution">
    <text evidence="4">The sequence shown here is derived from an EMBL/GenBank/DDBJ whole genome shotgun (WGS) entry which is preliminary data.</text>
</comment>
<evidence type="ECO:0000313" key="4">
    <source>
        <dbReference type="EMBL" id="MEK0173038.1"/>
    </source>
</evidence>
<accession>A0ABU8YEU3</accession>
<protein>
    <submittedName>
        <fullName evidence="4">CsbD family protein</fullName>
    </submittedName>
</protein>
<dbReference type="EMBL" id="JBBLYY010000077">
    <property type="protein sequence ID" value="MEK0173038.1"/>
    <property type="molecule type" value="Genomic_DNA"/>
</dbReference>
<reference evidence="4 5" key="1">
    <citation type="submission" date="2024-03" db="EMBL/GenBank/DDBJ databases">
        <title>Whole genomes of four grape xylem sap localized bacterial endophytes.</title>
        <authorList>
            <person name="Kumar G."/>
            <person name="Savka M.A."/>
        </authorList>
    </citation>
    <scope>NUCLEOTIDE SEQUENCE [LARGE SCALE GENOMIC DNA]</scope>
    <source>
        <strain evidence="4 5">RIT_GXS8</strain>
    </source>
</reference>
<keyword evidence="5" id="KW-1185">Reference proteome</keyword>
<dbReference type="SUPFAM" id="SSF69047">
    <property type="entry name" value="Hypothetical protein YjbJ"/>
    <property type="match status" value="1"/>
</dbReference>
<evidence type="ECO:0000256" key="1">
    <source>
        <dbReference type="ARBA" id="ARBA00009129"/>
    </source>
</evidence>
<sequence>MAGIENIKNAAEKAAGKVKEAVGNATDNDHLKAEGKTDQVKADTKQAGTNVKDAASGVADSLKNDRDTK</sequence>
<feature type="region of interest" description="Disordered" evidence="2">
    <location>
        <begin position="21"/>
        <end position="69"/>
    </location>
</feature>
<dbReference type="Proteomes" id="UP001370299">
    <property type="component" value="Unassembled WGS sequence"/>
</dbReference>
<organism evidence="4 5">
    <name type="scientific">Curtobacterium citreum</name>
    <dbReference type="NCBI Taxonomy" id="2036"/>
    <lineage>
        <taxon>Bacteria</taxon>
        <taxon>Bacillati</taxon>
        <taxon>Actinomycetota</taxon>
        <taxon>Actinomycetes</taxon>
        <taxon>Micrococcales</taxon>
        <taxon>Microbacteriaceae</taxon>
        <taxon>Curtobacterium</taxon>
    </lineage>
</organism>
<evidence type="ECO:0000259" key="3">
    <source>
        <dbReference type="Pfam" id="PF05532"/>
    </source>
</evidence>
<feature type="domain" description="CsbD-like" evidence="3">
    <location>
        <begin position="6"/>
        <end position="56"/>
    </location>
</feature>
<feature type="compositionally biased region" description="Basic and acidic residues" evidence="2">
    <location>
        <begin position="27"/>
        <end position="44"/>
    </location>
</feature>
<gene>
    <name evidence="4" type="ORF">WMN62_16310</name>
</gene>
<evidence type="ECO:0000313" key="5">
    <source>
        <dbReference type="Proteomes" id="UP001370299"/>
    </source>
</evidence>
<name>A0ABU8YEU3_9MICO</name>
<comment type="similarity">
    <text evidence="1">Belongs to the UPF0337 (CsbD) family.</text>
</comment>
<dbReference type="Gene3D" id="1.10.1470.10">
    <property type="entry name" value="YjbJ"/>
    <property type="match status" value="1"/>
</dbReference>
<dbReference type="RefSeq" id="WP_340197813.1">
    <property type="nucleotide sequence ID" value="NZ_JBBKAP010000076.1"/>
</dbReference>
<dbReference type="InterPro" id="IPR036629">
    <property type="entry name" value="YjbJ_sf"/>
</dbReference>
<dbReference type="InterPro" id="IPR008462">
    <property type="entry name" value="CsbD"/>
</dbReference>
<proteinExistence type="inferred from homology"/>
<evidence type="ECO:0000256" key="2">
    <source>
        <dbReference type="SAM" id="MobiDB-lite"/>
    </source>
</evidence>
<dbReference type="Pfam" id="PF05532">
    <property type="entry name" value="CsbD"/>
    <property type="match status" value="1"/>
</dbReference>